<dbReference type="EMBL" id="JGVR01000020">
    <property type="protein sequence ID" value="KEZ17799.1"/>
    <property type="molecule type" value="Genomic_DNA"/>
</dbReference>
<evidence type="ECO:0000256" key="1">
    <source>
        <dbReference type="SAM" id="SignalP"/>
    </source>
</evidence>
<feature type="signal peptide" evidence="1">
    <location>
        <begin position="1"/>
        <end position="22"/>
    </location>
</feature>
<dbReference type="PATRIC" id="fig|13690.10.peg.3363"/>
<feature type="chain" id="PRO_5001774306" evidence="1">
    <location>
        <begin position="23"/>
        <end position="82"/>
    </location>
</feature>
<accession>A0A084EIK7</accession>
<gene>
    <name evidence="2" type="ORF">CP98_03283</name>
</gene>
<dbReference type="AlphaFoldDB" id="A0A084EIK7"/>
<sequence length="82" mass="9042">MKTITIIAAATAMTVAAAPAFAQPEGKFGNAKVRYEEKTDRYCFREVQPSTLVPRVDCRSKQDWADAGLTISRKPAVQLAQR</sequence>
<evidence type="ECO:0000313" key="3">
    <source>
        <dbReference type="Proteomes" id="UP000028534"/>
    </source>
</evidence>
<comment type="caution">
    <text evidence="2">The sequence shown here is derived from an EMBL/GenBank/DDBJ whole genome shotgun (WGS) entry which is preliminary data.</text>
</comment>
<evidence type="ECO:0000313" key="2">
    <source>
        <dbReference type="EMBL" id="KEZ17799.1"/>
    </source>
</evidence>
<dbReference type="RefSeq" id="WP_037520923.1">
    <property type="nucleotide sequence ID" value="NZ_CALUBW010000411.1"/>
</dbReference>
<proteinExistence type="predicted"/>
<keyword evidence="1" id="KW-0732">Signal</keyword>
<dbReference type="Proteomes" id="UP000028534">
    <property type="component" value="Unassembled WGS sequence"/>
</dbReference>
<organism evidence="2 3">
    <name type="scientific">Sphingobium yanoikuyae</name>
    <name type="common">Sphingomonas yanoikuyae</name>
    <dbReference type="NCBI Taxonomy" id="13690"/>
    <lineage>
        <taxon>Bacteria</taxon>
        <taxon>Pseudomonadati</taxon>
        <taxon>Pseudomonadota</taxon>
        <taxon>Alphaproteobacteria</taxon>
        <taxon>Sphingomonadales</taxon>
        <taxon>Sphingomonadaceae</taxon>
        <taxon>Sphingobium</taxon>
    </lineage>
</organism>
<name>A0A084EIK7_SPHYA</name>
<protein>
    <submittedName>
        <fullName evidence="2">Uncharacterized protein</fullName>
    </submittedName>
</protein>
<reference evidence="2 3" key="1">
    <citation type="submission" date="2014-03" db="EMBL/GenBank/DDBJ databases">
        <title>Genome sequence of Sphingobium yanoikuyae B1.</title>
        <authorList>
            <person name="Gan H.M."/>
            <person name="Gan H.Y."/>
            <person name="Savka M.A."/>
        </authorList>
    </citation>
    <scope>NUCLEOTIDE SEQUENCE [LARGE SCALE GENOMIC DNA]</scope>
    <source>
        <strain evidence="2 3">B1</strain>
    </source>
</reference>